<dbReference type="PANTHER" id="PTHR37540">
    <property type="entry name" value="TRANSCRIPTION FACTOR (ACR-2), PUTATIVE-RELATED-RELATED"/>
    <property type="match status" value="1"/>
</dbReference>
<dbReference type="OrthoDB" id="3469466at2759"/>
<protein>
    <recommendedName>
        <fullName evidence="3">Transcription factor domain-containing protein</fullName>
    </recommendedName>
</protein>
<proteinExistence type="predicted"/>
<sequence length="597" mass="66270">MSARKEEKDTFHFVAFQDPSNAVARKSLEKSRARAHAARVTHSRRKAKRGQTVVKWIIESSGSPKDNTPKQAQDKVQVAGFKISPLSYLGQDKVDPFGSNPHTVLPKYLQSILDYAYESIHPKIITVHAVNSVSEVKISWRRIGQEWPLMYHLQVACAANLARAGADNERLPHKIEVLRMKHQARGLALVTKELQNLKGPASDSLIMALIMAAFLTDPNPTSAQSGEVVPPSPLATAWNLHLYASLTLMPSMIQALMELVVSRGGMDALQEYGLKNVLQLSVGFSTIFVESLADVDISADLMVSSRLNMSPSFPWVLPTTSILHGPKYQPDHEAVMMSMVIGTGFRQIDPIAMDLANALRAAGEVTVALDHYVQRRPNPPIMADIVNAANQTHHRLASLGPRITMDPQKTDYLWNLCRVAGLIYSDLVLLPLPPTTGVRPRLAGELRLAMESFEVFEAEETAYIVPGTTAEDYTCLVLWALMMGGLAALNTPHKGYFVRKMQEYVLRWPYIIEWGAYTSLMATYLWWDHIFAEPVAMLWTEVTLSLADVVQQGSVFTQPSHDTPPADQFPTLPLHLKTEPGYRGLSVQDVSTSSLFE</sequence>
<dbReference type="PANTHER" id="PTHR37540:SF5">
    <property type="entry name" value="TRANSCRIPTION FACTOR DOMAIN-CONTAINING PROTEIN"/>
    <property type="match status" value="1"/>
</dbReference>
<reference evidence="1 2" key="1">
    <citation type="submission" date="2015-01" db="EMBL/GenBank/DDBJ databases">
        <title>The Genome Sequence of Fonsecaea multimorphosa CBS 102226.</title>
        <authorList>
            <consortium name="The Broad Institute Genomics Platform"/>
            <person name="Cuomo C."/>
            <person name="de Hoog S."/>
            <person name="Gorbushina A."/>
            <person name="Stielow B."/>
            <person name="Teixiera M."/>
            <person name="Abouelleil A."/>
            <person name="Chapman S.B."/>
            <person name="Priest M."/>
            <person name="Young S.K."/>
            <person name="Wortman J."/>
            <person name="Nusbaum C."/>
            <person name="Birren B."/>
        </authorList>
    </citation>
    <scope>NUCLEOTIDE SEQUENCE [LARGE SCALE GENOMIC DNA]</scope>
    <source>
        <strain evidence="1 2">CBS 102226</strain>
    </source>
</reference>
<dbReference type="VEuPathDB" id="FungiDB:Z520_11394"/>
<evidence type="ECO:0008006" key="3">
    <source>
        <dbReference type="Google" id="ProtNLM"/>
    </source>
</evidence>
<evidence type="ECO:0000313" key="2">
    <source>
        <dbReference type="Proteomes" id="UP000053411"/>
    </source>
</evidence>
<organism evidence="1 2">
    <name type="scientific">Fonsecaea multimorphosa CBS 102226</name>
    <dbReference type="NCBI Taxonomy" id="1442371"/>
    <lineage>
        <taxon>Eukaryota</taxon>
        <taxon>Fungi</taxon>
        <taxon>Dikarya</taxon>
        <taxon>Ascomycota</taxon>
        <taxon>Pezizomycotina</taxon>
        <taxon>Eurotiomycetes</taxon>
        <taxon>Chaetothyriomycetidae</taxon>
        <taxon>Chaetothyriales</taxon>
        <taxon>Herpotrichiellaceae</taxon>
        <taxon>Fonsecaea</taxon>
    </lineage>
</organism>
<dbReference type="RefSeq" id="XP_016627041.1">
    <property type="nucleotide sequence ID" value="XM_016781883.1"/>
</dbReference>
<name>A0A0D2K993_9EURO</name>
<dbReference type="STRING" id="1442371.A0A0D2K993"/>
<dbReference type="AlphaFoldDB" id="A0A0D2K993"/>
<dbReference type="Proteomes" id="UP000053411">
    <property type="component" value="Unassembled WGS sequence"/>
</dbReference>
<dbReference type="EMBL" id="KN848099">
    <property type="protein sequence ID" value="KIX92918.1"/>
    <property type="molecule type" value="Genomic_DNA"/>
</dbReference>
<gene>
    <name evidence="1" type="ORF">Z520_11394</name>
</gene>
<dbReference type="GeneID" id="27717140"/>
<accession>A0A0D2K993</accession>
<evidence type="ECO:0000313" key="1">
    <source>
        <dbReference type="EMBL" id="KIX92918.1"/>
    </source>
</evidence>
<keyword evidence="2" id="KW-1185">Reference proteome</keyword>